<dbReference type="RefSeq" id="WP_307160517.1">
    <property type="nucleotide sequence ID" value="NZ_JAUSWH010000034.1"/>
</dbReference>
<evidence type="ECO:0000313" key="1">
    <source>
        <dbReference type="EMBL" id="MDQ0458445.1"/>
    </source>
</evidence>
<proteinExistence type="predicted"/>
<protein>
    <recommendedName>
        <fullName evidence="3">SMI1/KNR4 family protein</fullName>
    </recommendedName>
</protein>
<gene>
    <name evidence="1" type="ORF">QO005_004808</name>
</gene>
<comment type="caution">
    <text evidence="1">The sequence shown here is derived from an EMBL/GenBank/DDBJ whole genome shotgun (WGS) entry which is preliminary data.</text>
</comment>
<reference evidence="1 2" key="1">
    <citation type="submission" date="2023-07" db="EMBL/GenBank/DDBJ databases">
        <title>Genomic Encyclopedia of Type Strains, Phase IV (KMG-IV): sequencing the most valuable type-strain genomes for metagenomic binning, comparative biology and taxonomic classification.</title>
        <authorList>
            <person name="Goeker M."/>
        </authorList>
    </citation>
    <scope>NUCLEOTIDE SEQUENCE [LARGE SCALE GENOMIC DNA]</scope>
    <source>
        <strain evidence="1 2">DSM 100301</strain>
    </source>
</reference>
<name>A0ABU0IJK8_9HYPH</name>
<accession>A0ABU0IJK8</accession>
<organism evidence="1 2">
    <name type="scientific">Rhizobium paknamense</name>
    <dbReference type="NCBI Taxonomy" id="1206817"/>
    <lineage>
        <taxon>Bacteria</taxon>
        <taxon>Pseudomonadati</taxon>
        <taxon>Pseudomonadota</taxon>
        <taxon>Alphaproteobacteria</taxon>
        <taxon>Hyphomicrobiales</taxon>
        <taxon>Rhizobiaceae</taxon>
        <taxon>Rhizobium/Agrobacterium group</taxon>
        <taxon>Rhizobium</taxon>
    </lineage>
</organism>
<dbReference type="EMBL" id="JAUSWH010000034">
    <property type="protein sequence ID" value="MDQ0458445.1"/>
    <property type="molecule type" value="Genomic_DNA"/>
</dbReference>
<sequence>MNEERSVIYQPDKFNWLEIPVSFKKIIELNIFDFEPWYILQGDMLADEVAGLVERYPDRELYPFAKRDDNDDVACWQNGFGRRVLIIHDYAKPGWELKREFPSFIEWFEAALSEMIEFLKEEENFSQKGDGE</sequence>
<evidence type="ECO:0000313" key="2">
    <source>
        <dbReference type="Proteomes" id="UP001235269"/>
    </source>
</evidence>
<evidence type="ECO:0008006" key="3">
    <source>
        <dbReference type="Google" id="ProtNLM"/>
    </source>
</evidence>
<dbReference type="Proteomes" id="UP001235269">
    <property type="component" value="Unassembled WGS sequence"/>
</dbReference>
<keyword evidence="2" id="KW-1185">Reference proteome</keyword>